<proteinExistence type="predicted"/>
<accession>A0A6A6W191</accession>
<protein>
    <submittedName>
        <fullName evidence="3">Uncharacterized protein</fullName>
    </submittedName>
</protein>
<feature type="signal peptide" evidence="2">
    <location>
        <begin position="1"/>
        <end position="21"/>
    </location>
</feature>
<dbReference type="GO" id="GO:0000030">
    <property type="term" value="F:mannosyltransferase activity"/>
    <property type="evidence" value="ECO:0007669"/>
    <property type="project" value="TreeGrafter"/>
</dbReference>
<feature type="chain" id="PRO_5025623523" evidence="2">
    <location>
        <begin position="22"/>
        <end position="236"/>
    </location>
</feature>
<dbReference type="GeneID" id="54488434"/>
<evidence type="ECO:0000313" key="4">
    <source>
        <dbReference type="Proteomes" id="UP000799437"/>
    </source>
</evidence>
<sequence>MQYPFARNLCLVFSFISAVYANTEKTIFIAPPAIAIPSFQSSLENLRLVTLSPGRQASFRTELSVAFPSKQIPRGHEHWYMLDKLTEGQRHEVRICWAATQPTEFWLDTYSVSELLETPSLISSLAEYSGTNKGTDRLEREYQSGEESVRATSKLFLRVSAAADFYTTNATLMHNPPDVVVDIILDPFALNLIPESLLPVGLYIVVVFIAAWFVSGVIYQWLYAIAKTELEKPHKD</sequence>
<dbReference type="PANTHER" id="PTHR28022:SF1">
    <property type="entry name" value="GPI MANNOSYLTRANSFERASE 2 SUBUNIT PGA1"/>
    <property type="match status" value="1"/>
</dbReference>
<evidence type="ECO:0000256" key="1">
    <source>
        <dbReference type="SAM" id="Phobius"/>
    </source>
</evidence>
<dbReference type="GO" id="GO:0031501">
    <property type="term" value="C:mannosyltransferase complex"/>
    <property type="evidence" value="ECO:0007669"/>
    <property type="project" value="TreeGrafter"/>
</dbReference>
<keyword evidence="1" id="KW-1133">Transmembrane helix</keyword>
<dbReference type="Proteomes" id="UP000799437">
    <property type="component" value="Unassembled WGS sequence"/>
</dbReference>
<dbReference type="OrthoDB" id="3360032at2759"/>
<evidence type="ECO:0000313" key="3">
    <source>
        <dbReference type="EMBL" id="KAF2755700.1"/>
    </source>
</evidence>
<dbReference type="AlphaFoldDB" id="A0A6A6W191"/>
<name>A0A6A6W191_9PEZI</name>
<keyword evidence="4" id="KW-1185">Reference proteome</keyword>
<dbReference type="RefSeq" id="XP_033598151.1">
    <property type="nucleotide sequence ID" value="XM_033747380.1"/>
</dbReference>
<dbReference type="PANTHER" id="PTHR28022">
    <property type="entry name" value="GPI MANNOSYLTRANSFERASE 2 SUBUNIT PGA1"/>
    <property type="match status" value="1"/>
</dbReference>
<reference evidence="3" key="1">
    <citation type="journal article" date="2020" name="Stud. Mycol.">
        <title>101 Dothideomycetes genomes: a test case for predicting lifestyles and emergence of pathogens.</title>
        <authorList>
            <person name="Haridas S."/>
            <person name="Albert R."/>
            <person name="Binder M."/>
            <person name="Bloem J."/>
            <person name="Labutti K."/>
            <person name="Salamov A."/>
            <person name="Andreopoulos B."/>
            <person name="Baker S."/>
            <person name="Barry K."/>
            <person name="Bills G."/>
            <person name="Bluhm B."/>
            <person name="Cannon C."/>
            <person name="Castanera R."/>
            <person name="Culley D."/>
            <person name="Daum C."/>
            <person name="Ezra D."/>
            <person name="Gonzalez J."/>
            <person name="Henrissat B."/>
            <person name="Kuo A."/>
            <person name="Liang C."/>
            <person name="Lipzen A."/>
            <person name="Lutzoni F."/>
            <person name="Magnuson J."/>
            <person name="Mondo S."/>
            <person name="Nolan M."/>
            <person name="Ohm R."/>
            <person name="Pangilinan J."/>
            <person name="Park H.-J."/>
            <person name="Ramirez L."/>
            <person name="Alfaro M."/>
            <person name="Sun H."/>
            <person name="Tritt A."/>
            <person name="Yoshinaga Y."/>
            <person name="Zwiers L.-H."/>
            <person name="Turgeon B."/>
            <person name="Goodwin S."/>
            <person name="Spatafora J."/>
            <person name="Crous P."/>
            <person name="Grigoriev I."/>
        </authorList>
    </citation>
    <scope>NUCLEOTIDE SEQUENCE</scope>
    <source>
        <strain evidence="3">CBS 121739</strain>
    </source>
</reference>
<dbReference type="GO" id="GO:0006506">
    <property type="term" value="P:GPI anchor biosynthetic process"/>
    <property type="evidence" value="ECO:0007669"/>
    <property type="project" value="TreeGrafter"/>
</dbReference>
<dbReference type="InterPro" id="IPR019433">
    <property type="entry name" value="GPI_ManTrfase_II_coact_Pga1"/>
</dbReference>
<keyword evidence="1" id="KW-0812">Transmembrane</keyword>
<dbReference type="EMBL" id="ML996577">
    <property type="protein sequence ID" value="KAF2755700.1"/>
    <property type="molecule type" value="Genomic_DNA"/>
</dbReference>
<dbReference type="GO" id="GO:0005789">
    <property type="term" value="C:endoplasmic reticulum membrane"/>
    <property type="evidence" value="ECO:0007669"/>
    <property type="project" value="TreeGrafter"/>
</dbReference>
<gene>
    <name evidence="3" type="ORF">EJ05DRAFT_503156</name>
</gene>
<evidence type="ECO:0000256" key="2">
    <source>
        <dbReference type="SAM" id="SignalP"/>
    </source>
</evidence>
<keyword evidence="1" id="KW-0472">Membrane</keyword>
<organism evidence="3 4">
    <name type="scientific">Pseudovirgaria hyperparasitica</name>
    <dbReference type="NCBI Taxonomy" id="470096"/>
    <lineage>
        <taxon>Eukaryota</taxon>
        <taxon>Fungi</taxon>
        <taxon>Dikarya</taxon>
        <taxon>Ascomycota</taxon>
        <taxon>Pezizomycotina</taxon>
        <taxon>Dothideomycetes</taxon>
        <taxon>Dothideomycetes incertae sedis</taxon>
        <taxon>Acrospermales</taxon>
        <taxon>Acrospermaceae</taxon>
        <taxon>Pseudovirgaria</taxon>
    </lineage>
</organism>
<keyword evidence="2" id="KW-0732">Signal</keyword>
<dbReference type="Pfam" id="PF10333">
    <property type="entry name" value="Pga1"/>
    <property type="match status" value="1"/>
</dbReference>
<feature type="transmembrane region" description="Helical" evidence="1">
    <location>
        <begin position="200"/>
        <end position="222"/>
    </location>
</feature>